<proteinExistence type="predicted"/>
<sequence>MKYALIILILSLSGCTLDRQSQSNTKIHLFNPFYRPGGNPTYAPAF</sequence>
<dbReference type="AlphaFoldDB" id="A0A0F8Y7R0"/>
<gene>
    <name evidence="1" type="ORF">LCGC14_2853250</name>
</gene>
<comment type="caution">
    <text evidence="1">The sequence shown here is derived from an EMBL/GenBank/DDBJ whole genome shotgun (WGS) entry which is preliminary data.</text>
</comment>
<organism evidence="1">
    <name type="scientific">marine sediment metagenome</name>
    <dbReference type="NCBI Taxonomy" id="412755"/>
    <lineage>
        <taxon>unclassified sequences</taxon>
        <taxon>metagenomes</taxon>
        <taxon>ecological metagenomes</taxon>
    </lineage>
</organism>
<dbReference type="PROSITE" id="PS51257">
    <property type="entry name" value="PROKAR_LIPOPROTEIN"/>
    <property type="match status" value="1"/>
</dbReference>
<dbReference type="EMBL" id="LAZR01054940">
    <property type="protein sequence ID" value="KKK77472.1"/>
    <property type="molecule type" value="Genomic_DNA"/>
</dbReference>
<evidence type="ECO:0000313" key="1">
    <source>
        <dbReference type="EMBL" id="KKK77472.1"/>
    </source>
</evidence>
<evidence type="ECO:0008006" key="2">
    <source>
        <dbReference type="Google" id="ProtNLM"/>
    </source>
</evidence>
<feature type="non-terminal residue" evidence="1">
    <location>
        <position position="46"/>
    </location>
</feature>
<accession>A0A0F8Y7R0</accession>
<reference evidence="1" key="1">
    <citation type="journal article" date="2015" name="Nature">
        <title>Complex archaea that bridge the gap between prokaryotes and eukaryotes.</title>
        <authorList>
            <person name="Spang A."/>
            <person name="Saw J.H."/>
            <person name="Jorgensen S.L."/>
            <person name="Zaremba-Niedzwiedzka K."/>
            <person name="Martijn J."/>
            <person name="Lind A.E."/>
            <person name="van Eijk R."/>
            <person name="Schleper C."/>
            <person name="Guy L."/>
            <person name="Ettema T.J."/>
        </authorList>
    </citation>
    <scope>NUCLEOTIDE SEQUENCE</scope>
</reference>
<protein>
    <recommendedName>
        <fullName evidence="2">Lipoprotein</fullName>
    </recommendedName>
</protein>
<name>A0A0F8Y7R0_9ZZZZ</name>